<name>A0A2G9FYJ9_9LAMI</name>
<evidence type="ECO:0000256" key="4">
    <source>
        <dbReference type="ARBA" id="ARBA00022801"/>
    </source>
</evidence>
<dbReference type="OrthoDB" id="903146at2759"/>
<protein>
    <submittedName>
        <fullName evidence="6">Uncharacterized protein</fullName>
    </submittedName>
</protein>
<dbReference type="Gene3D" id="3.40.50.1820">
    <property type="entry name" value="alpha/beta hydrolase"/>
    <property type="match status" value="1"/>
</dbReference>
<keyword evidence="3" id="KW-0645">Protease</keyword>
<keyword evidence="5" id="KW-0325">Glycoprotein</keyword>
<dbReference type="InterPro" id="IPR029058">
    <property type="entry name" value="AB_hydrolase_fold"/>
</dbReference>
<keyword evidence="7" id="KW-1185">Reference proteome</keyword>
<evidence type="ECO:0000256" key="5">
    <source>
        <dbReference type="ARBA" id="ARBA00023180"/>
    </source>
</evidence>
<evidence type="ECO:0000256" key="2">
    <source>
        <dbReference type="ARBA" id="ARBA00022645"/>
    </source>
</evidence>
<keyword evidence="4" id="KW-0378">Hydrolase</keyword>
<dbReference type="InterPro" id="IPR001563">
    <property type="entry name" value="Peptidase_S10"/>
</dbReference>
<evidence type="ECO:0000256" key="3">
    <source>
        <dbReference type="ARBA" id="ARBA00022670"/>
    </source>
</evidence>
<gene>
    <name evidence="6" type="ORF">CDL12_29524</name>
</gene>
<proteinExistence type="inferred from homology"/>
<dbReference type="GO" id="GO:0004185">
    <property type="term" value="F:serine-type carboxypeptidase activity"/>
    <property type="evidence" value="ECO:0007669"/>
    <property type="project" value="InterPro"/>
</dbReference>
<accession>A0A2G9FYJ9</accession>
<organism evidence="6 7">
    <name type="scientific">Handroanthus impetiginosus</name>
    <dbReference type="NCBI Taxonomy" id="429701"/>
    <lineage>
        <taxon>Eukaryota</taxon>
        <taxon>Viridiplantae</taxon>
        <taxon>Streptophyta</taxon>
        <taxon>Embryophyta</taxon>
        <taxon>Tracheophyta</taxon>
        <taxon>Spermatophyta</taxon>
        <taxon>Magnoliopsida</taxon>
        <taxon>eudicotyledons</taxon>
        <taxon>Gunneridae</taxon>
        <taxon>Pentapetalae</taxon>
        <taxon>asterids</taxon>
        <taxon>lamiids</taxon>
        <taxon>Lamiales</taxon>
        <taxon>Bignoniaceae</taxon>
        <taxon>Crescentiina</taxon>
        <taxon>Tabebuia alliance</taxon>
        <taxon>Handroanthus</taxon>
    </lineage>
</organism>
<evidence type="ECO:0000313" key="7">
    <source>
        <dbReference type="Proteomes" id="UP000231279"/>
    </source>
</evidence>
<evidence type="ECO:0000313" key="6">
    <source>
        <dbReference type="EMBL" id="PIM98001.1"/>
    </source>
</evidence>
<dbReference type="EMBL" id="NKXS01008907">
    <property type="protein sequence ID" value="PIM98001.1"/>
    <property type="molecule type" value="Genomic_DNA"/>
</dbReference>
<sequence length="169" mass="19672">MDYSIINEILLNLQCTDNLSNFHILEPPCESTLLRKGDWSSVVQDDMNYMMSYVWANNPVVQDALLVRKGTIKEWKNCNKLVQGYYEVNVATAPYMATLKWIKHLNLTLDDGWRLWNVNGHVAGYTQRYKKDKFYLTFATILGAGHTAPEYNPEECYAMIDRWFSSFPL</sequence>
<dbReference type="AlphaFoldDB" id="A0A2G9FYJ9"/>
<dbReference type="PROSITE" id="PS00560">
    <property type="entry name" value="CARBOXYPEPT_SER_HIS"/>
    <property type="match status" value="1"/>
</dbReference>
<dbReference type="SUPFAM" id="SSF53474">
    <property type="entry name" value="alpha/beta-Hydrolases"/>
    <property type="match status" value="1"/>
</dbReference>
<dbReference type="GO" id="GO:0006508">
    <property type="term" value="P:proteolysis"/>
    <property type="evidence" value="ECO:0007669"/>
    <property type="project" value="UniProtKB-KW"/>
</dbReference>
<dbReference type="Pfam" id="PF00450">
    <property type="entry name" value="Peptidase_S10"/>
    <property type="match status" value="1"/>
</dbReference>
<reference evidence="7" key="1">
    <citation type="journal article" date="2018" name="Gigascience">
        <title>Genome assembly of the Pink Ipe (Handroanthus impetiginosus, Bignoniaceae), a highly valued, ecologically keystone Neotropical timber forest tree.</title>
        <authorList>
            <person name="Silva-Junior O.B."/>
            <person name="Grattapaglia D."/>
            <person name="Novaes E."/>
            <person name="Collevatti R.G."/>
        </authorList>
    </citation>
    <scope>NUCLEOTIDE SEQUENCE [LARGE SCALE GENOMIC DNA]</scope>
    <source>
        <strain evidence="7">cv. UFG-1</strain>
    </source>
</reference>
<dbReference type="InterPro" id="IPR033124">
    <property type="entry name" value="Ser_caboxypep_his_AS"/>
</dbReference>
<comment type="caution">
    <text evidence="6">The sequence shown here is derived from an EMBL/GenBank/DDBJ whole genome shotgun (WGS) entry which is preliminary data.</text>
</comment>
<keyword evidence="2" id="KW-0121">Carboxypeptidase</keyword>
<dbReference type="Proteomes" id="UP000231279">
    <property type="component" value="Unassembled WGS sequence"/>
</dbReference>
<evidence type="ECO:0000256" key="1">
    <source>
        <dbReference type="ARBA" id="ARBA00009431"/>
    </source>
</evidence>
<comment type="similarity">
    <text evidence="1">Belongs to the peptidase S10 family.</text>
</comment>